<evidence type="ECO:0000313" key="6">
    <source>
        <dbReference type="EMBL" id="MEC0231677.1"/>
    </source>
</evidence>
<feature type="domain" description="HTH araC/xylS-type" evidence="4">
    <location>
        <begin position="152"/>
        <end position="249"/>
    </location>
</feature>
<dbReference type="InterPro" id="IPR002491">
    <property type="entry name" value="ABC_transptr_periplasmic_BD"/>
</dbReference>
<accession>A0ABU6GC00</accession>
<dbReference type="InterPro" id="IPR009057">
    <property type="entry name" value="Homeodomain-like_sf"/>
</dbReference>
<keyword evidence="7" id="KW-1185">Reference proteome</keyword>
<dbReference type="InterPro" id="IPR018062">
    <property type="entry name" value="HTH_AraC-typ_CS"/>
</dbReference>
<keyword evidence="1" id="KW-0805">Transcription regulation</keyword>
<keyword evidence="3" id="KW-0804">Transcription</keyword>
<dbReference type="Pfam" id="PF01497">
    <property type="entry name" value="Peripla_BP_2"/>
    <property type="match status" value="1"/>
</dbReference>
<reference evidence="6 7" key="1">
    <citation type="submission" date="2023-03" db="EMBL/GenBank/DDBJ databases">
        <title>Bacillus Genome Sequencing.</title>
        <authorList>
            <person name="Dunlap C."/>
        </authorList>
    </citation>
    <scope>NUCLEOTIDE SEQUENCE [LARGE SCALE GENOMIC DNA]</scope>
    <source>
        <strain evidence="6 7">BD-533</strain>
    </source>
</reference>
<dbReference type="PANTHER" id="PTHR43280:SF28">
    <property type="entry name" value="HTH-TYPE TRANSCRIPTIONAL ACTIVATOR RHAS"/>
    <property type="match status" value="1"/>
</dbReference>
<dbReference type="RefSeq" id="WP_326075698.1">
    <property type="nucleotide sequence ID" value="NZ_JARLKY010000101.1"/>
</dbReference>
<dbReference type="Gene3D" id="3.40.50.1980">
    <property type="entry name" value="Nitrogenase molybdenum iron protein domain"/>
    <property type="match status" value="2"/>
</dbReference>
<dbReference type="SUPFAM" id="SSF46689">
    <property type="entry name" value="Homeodomain-like"/>
    <property type="match status" value="2"/>
</dbReference>
<organism evidence="6 7">
    <name type="scientific">Paenibacillus alba</name>
    <dbReference type="NCBI Taxonomy" id="1197127"/>
    <lineage>
        <taxon>Bacteria</taxon>
        <taxon>Bacillati</taxon>
        <taxon>Bacillota</taxon>
        <taxon>Bacilli</taxon>
        <taxon>Bacillales</taxon>
        <taxon>Paenibacillaceae</taxon>
        <taxon>Paenibacillus</taxon>
    </lineage>
</organism>
<name>A0ABU6GC00_9BACL</name>
<dbReference type="PROSITE" id="PS01124">
    <property type="entry name" value="HTH_ARAC_FAMILY_2"/>
    <property type="match status" value="1"/>
</dbReference>
<gene>
    <name evidence="6" type="ORF">P4I72_31700</name>
</gene>
<proteinExistence type="predicted"/>
<sequence length="506" mass="57297">MQRTRTVHISMLCLIAKGSGTIVINDVPHSYEPHQLFHFSPGTRIAIETMDAETQYYQVIIHSVTTMRRRQQWTLTSASGPLKGLSTGPLTSRDPDQVQQRIIDLYHLIHPNGADDGNGATDPDLQLQGLLHFLISDTAKKESPQLPTHGIDACIAYIHQQYHQKITREKLADIAMLTPNAFCRSFKRATGISFTDYLNRVRIKHAKDQLTPSCSIKEVASSVGYSSEYYFSRLFKEAVGYSPTLYIKRERLTIASASRTGFHNNLASIGLNPAAGVDCYRYPWMNDADYNLRLTSALEQLRLVKPDLIIADYFHKSLFEVLKQIAPTVVLDHHLNWRLTHMNIAELVGREKEASQSFHQLDEKTSEARYSLDKSIGNARVTVMQVVPHALRIQGAVNHPLNELLYAELGMKPGNAVSPTKMRDEMLVEEFPSLKTEHLFIIKHINHPESDHLFKQLIQTPAWSSIPAVASQQTHYIPNWLLMSWTPIGRSKIIQDLTEMFLSPAK</sequence>
<comment type="caution">
    <text evidence="6">The sequence shown here is derived from an EMBL/GenBank/DDBJ whole genome shotgun (WGS) entry which is preliminary data.</text>
</comment>
<dbReference type="Gene3D" id="1.10.10.60">
    <property type="entry name" value="Homeodomain-like"/>
    <property type="match status" value="2"/>
</dbReference>
<evidence type="ECO:0000259" key="5">
    <source>
        <dbReference type="PROSITE" id="PS50983"/>
    </source>
</evidence>
<dbReference type="PROSITE" id="PS00041">
    <property type="entry name" value="HTH_ARAC_FAMILY_1"/>
    <property type="match status" value="1"/>
</dbReference>
<protein>
    <submittedName>
        <fullName evidence="6">AraC family transcriptional regulator</fullName>
    </submittedName>
</protein>
<dbReference type="SUPFAM" id="SSF53807">
    <property type="entry name" value="Helical backbone' metal receptor"/>
    <property type="match status" value="1"/>
</dbReference>
<dbReference type="InterPro" id="IPR020449">
    <property type="entry name" value="Tscrpt_reg_AraC-type_HTH"/>
</dbReference>
<evidence type="ECO:0000256" key="3">
    <source>
        <dbReference type="ARBA" id="ARBA00023163"/>
    </source>
</evidence>
<dbReference type="Pfam" id="PF12833">
    <property type="entry name" value="HTH_18"/>
    <property type="match status" value="1"/>
</dbReference>
<dbReference type="InterPro" id="IPR018060">
    <property type="entry name" value="HTH_AraC"/>
</dbReference>
<evidence type="ECO:0000259" key="4">
    <source>
        <dbReference type="PROSITE" id="PS01124"/>
    </source>
</evidence>
<dbReference type="Proteomes" id="UP001338137">
    <property type="component" value="Unassembled WGS sequence"/>
</dbReference>
<evidence type="ECO:0000313" key="7">
    <source>
        <dbReference type="Proteomes" id="UP001338137"/>
    </source>
</evidence>
<evidence type="ECO:0000256" key="1">
    <source>
        <dbReference type="ARBA" id="ARBA00023015"/>
    </source>
</evidence>
<dbReference type="SMART" id="SM00342">
    <property type="entry name" value="HTH_ARAC"/>
    <property type="match status" value="1"/>
</dbReference>
<feature type="domain" description="Fe/B12 periplasmic-binding" evidence="5">
    <location>
        <begin position="251"/>
        <end position="505"/>
    </location>
</feature>
<dbReference type="EMBL" id="JARLKY010000101">
    <property type="protein sequence ID" value="MEC0231677.1"/>
    <property type="molecule type" value="Genomic_DNA"/>
</dbReference>
<keyword evidence="2" id="KW-0238">DNA-binding</keyword>
<evidence type="ECO:0000256" key="2">
    <source>
        <dbReference type="ARBA" id="ARBA00023125"/>
    </source>
</evidence>
<dbReference type="PROSITE" id="PS50983">
    <property type="entry name" value="FE_B12_PBP"/>
    <property type="match status" value="1"/>
</dbReference>
<dbReference type="PRINTS" id="PR00032">
    <property type="entry name" value="HTHARAC"/>
</dbReference>
<dbReference type="PANTHER" id="PTHR43280">
    <property type="entry name" value="ARAC-FAMILY TRANSCRIPTIONAL REGULATOR"/>
    <property type="match status" value="1"/>
</dbReference>